<protein>
    <submittedName>
        <fullName evidence="1">Uncharacterized protein</fullName>
    </submittedName>
</protein>
<evidence type="ECO:0000313" key="1">
    <source>
        <dbReference type="EMBL" id="CCJ82143.1"/>
    </source>
</evidence>
<name>A0ABP1WCN4_9ENTR</name>
<sequence>MEYIGVMNLIIPCGEEMNFPVMMSDSGRHFLLSDTVKKSLVSHFFLARQQRRGACGFACATLFVIDFLF</sequence>
<accession>A0ABP1WCN4</accession>
<comment type="caution">
    <text evidence="1">The sequence shown here is derived from an EMBL/GenBank/DDBJ whole genome shotgun (WGS) entry which is preliminary data.</text>
</comment>
<dbReference type="EMBL" id="CAKZ01000125">
    <property type="protein sequence ID" value="CCJ82143.1"/>
    <property type="molecule type" value="Genomic_DNA"/>
</dbReference>
<reference evidence="2" key="1">
    <citation type="journal article" date="2012" name="PLoS ONE">
        <title>Comparative analysis of genome sequences covering the seven cronobacter species.</title>
        <authorList>
            <person name="Joseph S."/>
            <person name="Desai P."/>
            <person name="Ji Y."/>
            <person name="Cummings C.A."/>
            <person name="Shih R."/>
            <person name="Degoricija L."/>
            <person name="Rico A."/>
            <person name="Brzoska P."/>
            <person name="Hamby S.E."/>
            <person name="Masood N."/>
            <person name="Hariri S."/>
            <person name="Sonbol H."/>
            <person name="Chuzhanova N."/>
            <person name="McClelland M."/>
            <person name="Furtado M.R."/>
            <person name="Forsythe S.J."/>
        </authorList>
    </citation>
    <scope>NUCLEOTIDE SEQUENCE [LARGE SCALE GENOMIC DNA]</scope>
    <source>
        <strain evidence="2">1210</strain>
    </source>
</reference>
<gene>
    <name evidence="1" type="ORF">BN134_2902</name>
</gene>
<organism evidence="1 2">
    <name type="scientific">Cronobacter dublinensis 1210</name>
    <dbReference type="NCBI Taxonomy" id="1208656"/>
    <lineage>
        <taxon>Bacteria</taxon>
        <taxon>Pseudomonadati</taxon>
        <taxon>Pseudomonadota</taxon>
        <taxon>Gammaproteobacteria</taxon>
        <taxon>Enterobacterales</taxon>
        <taxon>Enterobacteriaceae</taxon>
        <taxon>Cronobacter</taxon>
    </lineage>
</organism>
<proteinExistence type="predicted"/>
<dbReference type="Proteomes" id="UP000009342">
    <property type="component" value="Unassembled WGS sequence"/>
</dbReference>
<keyword evidence="2" id="KW-1185">Reference proteome</keyword>
<evidence type="ECO:0000313" key="2">
    <source>
        <dbReference type="Proteomes" id="UP000009342"/>
    </source>
</evidence>